<evidence type="ECO:0000313" key="2">
    <source>
        <dbReference type="Proteomes" id="UP001419910"/>
    </source>
</evidence>
<reference evidence="1 2" key="1">
    <citation type="submission" date="2024-05" db="EMBL/GenBank/DDBJ databases">
        <authorList>
            <person name="Liu Q."/>
            <person name="Xin Y.-H."/>
        </authorList>
    </citation>
    <scope>NUCLEOTIDE SEQUENCE [LARGE SCALE GENOMIC DNA]</scope>
    <source>
        <strain evidence="1 2">CGMCC 1.10181</strain>
    </source>
</reference>
<accession>A0ABU9XX23</accession>
<sequence length="164" mass="18169">MSMRSNNIEITYIRYLAIVAVAGIVVNCGNASAQSYPATSDGRVTTETEIFNYVGLKKLTEAEVAARLTGRFISPDPTVNQTGAPFSEWFSADGSWSSFREMRYGVSLSGKWRVYDGQLCVSIEGGSELCRDVFRSESPERLMIADLDDSPSWTKLVIVTVKRF</sequence>
<gene>
    <name evidence="1" type="ORF">ABC974_00515</name>
</gene>
<proteinExistence type="predicted"/>
<dbReference type="EMBL" id="JBDIME010000001">
    <property type="protein sequence ID" value="MEN2788097.1"/>
    <property type="molecule type" value="Genomic_DNA"/>
</dbReference>
<organism evidence="1 2">
    <name type="scientific">Sphingomonas oligophenolica</name>
    <dbReference type="NCBI Taxonomy" id="301154"/>
    <lineage>
        <taxon>Bacteria</taxon>
        <taxon>Pseudomonadati</taxon>
        <taxon>Pseudomonadota</taxon>
        <taxon>Alphaproteobacteria</taxon>
        <taxon>Sphingomonadales</taxon>
        <taxon>Sphingomonadaceae</taxon>
        <taxon>Sphingomonas</taxon>
    </lineage>
</organism>
<evidence type="ECO:0000313" key="1">
    <source>
        <dbReference type="EMBL" id="MEN2788097.1"/>
    </source>
</evidence>
<dbReference type="Proteomes" id="UP001419910">
    <property type="component" value="Unassembled WGS sequence"/>
</dbReference>
<protein>
    <submittedName>
        <fullName evidence="1">Uncharacterized protein</fullName>
    </submittedName>
</protein>
<dbReference type="RefSeq" id="WP_345840360.1">
    <property type="nucleotide sequence ID" value="NZ_JBDIME010000001.1"/>
</dbReference>
<keyword evidence="2" id="KW-1185">Reference proteome</keyword>
<comment type="caution">
    <text evidence="1">The sequence shown here is derived from an EMBL/GenBank/DDBJ whole genome shotgun (WGS) entry which is preliminary data.</text>
</comment>
<name>A0ABU9XX23_9SPHN</name>